<evidence type="ECO:0000256" key="1">
    <source>
        <dbReference type="ARBA" id="ARBA00004123"/>
    </source>
</evidence>
<dbReference type="GO" id="GO:0000785">
    <property type="term" value="C:chromatin"/>
    <property type="evidence" value="ECO:0007669"/>
    <property type="project" value="TreeGrafter"/>
</dbReference>
<dbReference type="PANTHER" id="PTHR12663:SF69">
    <property type="entry name" value="SISTER CHROMATID COHESION PROTEIN PDS5 HOMOLOG E"/>
    <property type="match status" value="1"/>
</dbReference>
<dbReference type="Proteomes" id="UP001415857">
    <property type="component" value="Unassembled WGS sequence"/>
</dbReference>
<dbReference type="InterPro" id="IPR039776">
    <property type="entry name" value="Pds5"/>
</dbReference>
<evidence type="ECO:0000256" key="3">
    <source>
        <dbReference type="ARBA" id="ARBA00023204"/>
    </source>
</evidence>
<proteinExistence type="predicted"/>
<dbReference type="GO" id="GO:0007064">
    <property type="term" value="P:mitotic sister chromatid cohesion"/>
    <property type="evidence" value="ECO:0007669"/>
    <property type="project" value="InterPro"/>
</dbReference>
<gene>
    <name evidence="5" type="ORF">L1049_008954</name>
</gene>
<dbReference type="AlphaFoldDB" id="A0AAP0SAM6"/>
<dbReference type="EMBL" id="JBBPBK010000002">
    <property type="protein sequence ID" value="KAK9290776.1"/>
    <property type="molecule type" value="Genomic_DNA"/>
</dbReference>
<name>A0AAP0SAM6_LIQFO</name>
<reference evidence="5 6" key="1">
    <citation type="journal article" date="2024" name="Plant J.">
        <title>Genome sequences and population genomics reveal climatic adaptation and genomic divergence between two closely related sweetgum species.</title>
        <authorList>
            <person name="Xu W.Q."/>
            <person name="Ren C.Q."/>
            <person name="Zhang X.Y."/>
            <person name="Comes H.P."/>
            <person name="Liu X.H."/>
            <person name="Li Y.G."/>
            <person name="Kettle C.J."/>
            <person name="Jalonen R."/>
            <person name="Gaisberger H."/>
            <person name="Ma Y.Z."/>
            <person name="Qiu Y.X."/>
        </authorList>
    </citation>
    <scope>NUCLEOTIDE SEQUENCE [LARGE SCALE GENOMIC DNA]</scope>
    <source>
        <strain evidence="5">Hangzhou</strain>
    </source>
</reference>
<dbReference type="GO" id="GO:0005634">
    <property type="term" value="C:nucleus"/>
    <property type="evidence" value="ECO:0007669"/>
    <property type="project" value="UniProtKB-SubCell"/>
</dbReference>
<evidence type="ECO:0000313" key="6">
    <source>
        <dbReference type="Proteomes" id="UP001415857"/>
    </source>
</evidence>
<dbReference type="Pfam" id="PF20168">
    <property type="entry name" value="PDS5"/>
    <property type="match status" value="1"/>
</dbReference>
<evidence type="ECO:0000256" key="2">
    <source>
        <dbReference type="ARBA" id="ARBA00022763"/>
    </source>
</evidence>
<dbReference type="PANTHER" id="PTHR12663">
    <property type="entry name" value="ANDROGEN INDUCED INHIBITOR OF PROLIFERATION AS3 / PDS5-RELATED"/>
    <property type="match status" value="1"/>
</dbReference>
<evidence type="ECO:0000313" key="5">
    <source>
        <dbReference type="EMBL" id="KAK9290776.1"/>
    </source>
</evidence>
<keyword evidence="3" id="KW-0234">DNA repair</keyword>
<organism evidence="5 6">
    <name type="scientific">Liquidambar formosana</name>
    <name type="common">Formosan gum</name>
    <dbReference type="NCBI Taxonomy" id="63359"/>
    <lineage>
        <taxon>Eukaryota</taxon>
        <taxon>Viridiplantae</taxon>
        <taxon>Streptophyta</taxon>
        <taxon>Embryophyta</taxon>
        <taxon>Tracheophyta</taxon>
        <taxon>Spermatophyta</taxon>
        <taxon>Magnoliopsida</taxon>
        <taxon>eudicotyledons</taxon>
        <taxon>Gunneridae</taxon>
        <taxon>Pentapetalae</taxon>
        <taxon>Saxifragales</taxon>
        <taxon>Altingiaceae</taxon>
        <taxon>Liquidambar</taxon>
    </lineage>
</organism>
<protein>
    <submittedName>
        <fullName evidence="5">Uncharacterized protein</fullName>
    </submittedName>
</protein>
<keyword evidence="6" id="KW-1185">Reference proteome</keyword>
<keyword evidence="2" id="KW-0227">DNA damage</keyword>
<comment type="caution">
    <text evidence="5">The sequence shown here is derived from an EMBL/GenBank/DDBJ whole genome shotgun (WGS) entry which is preliminary data.</text>
</comment>
<dbReference type="GO" id="GO:0006281">
    <property type="term" value="P:DNA repair"/>
    <property type="evidence" value="ECO:0007669"/>
    <property type="project" value="UniProtKB-KW"/>
</dbReference>
<accession>A0AAP0SAM6</accession>
<keyword evidence="4" id="KW-0539">Nucleus</keyword>
<comment type="subcellular location">
    <subcellularLocation>
        <location evidence="1">Nucleus</location>
    </subcellularLocation>
</comment>
<evidence type="ECO:0000256" key="4">
    <source>
        <dbReference type="ARBA" id="ARBA00023242"/>
    </source>
</evidence>
<sequence length="110" mass="11935">MQNALRPTMNVLIAHELLKHPNTNVRISVASCICEILGITAPIPPYSDEQMREVKKQQASGASHEHVVYMSKLEGTSSDMAVPIALETVIEVASPPKVTPTVNYVTSPDP</sequence>